<dbReference type="InterPro" id="IPR022644">
    <property type="entry name" value="De-COase2_N"/>
</dbReference>
<dbReference type="GO" id="GO:0030170">
    <property type="term" value="F:pyridoxal phosphate binding"/>
    <property type="evidence" value="ECO:0007669"/>
    <property type="project" value="UniProtKB-UniRule"/>
</dbReference>
<feature type="binding site" evidence="5">
    <location>
        <begin position="355"/>
        <end position="358"/>
    </location>
    <ligand>
        <name>pyridoxal 5'-phosphate</name>
        <dbReference type="ChEBI" id="CHEBI:597326"/>
    </ligand>
</feature>
<dbReference type="Gene3D" id="3.20.20.10">
    <property type="entry name" value="Alanine racemase"/>
    <property type="match status" value="1"/>
</dbReference>
<feature type="modified residue" description="N6-(pyridoxal phosphate)lysine" evidence="5 7">
    <location>
        <position position="142"/>
    </location>
</feature>
<dbReference type="SUPFAM" id="SSF50621">
    <property type="entry name" value="Alanine racemase C-terminal domain-like"/>
    <property type="match status" value="1"/>
</dbReference>
<evidence type="ECO:0000256" key="8">
    <source>
        <dbReference type="RuleBase" id="RU003738"/>
    </source>
</evidence>
<evidence type="ECO:0000256" key="1">
    <source>
        <dbReference type="ARBA" id="ARBA00001933"/>
    </source>
</evidence>
<comment type="cofactor">
    <cofactor evidence="1 5 7 8">
        <name>pyridoxal 5'-phosphate</name>
        <dbReference type="ChEBI" id="CHEBI:597326"/>
    </cofactor>
</comment>
<feature type="domain" description="Orn/DAP/Arg decarboxylase 2 C-terminal" evidence="9">
    <location>
        <begin position="111"/>
        <end position="452"/>
    </location>
</feature>
<comment type="subunit">
    <text evidence="5">Homodimer.</text>
</comment>
<feature type="binding site" evidence="5">
    <location>
        <position position="321"/>
    </location>
    <ligand>
        <name>pyridoxal 5'-phosphate</name>
        <dbReference type="ChEBI" id="CHEBI:597326"/>
    </ligand>
</feature>
<evidence type="ECO:0000256" key="7">
    <source>
        <dbReference type="PIRSR" id="PIRSR600183-50"/>
    </source>
</evidence>
<evidence type="ECO:0000259" key="10">
    <source>
        <dbReference type="Pfam" id="PF02784"/>
    </source>
</evidence>
<dbReference type="AlphaFoldDB" id="A0A149W0Z2"/>
<comment type="similarity">
    <text evidence="5">Belongs to the Orn/Lys/Arg decarboxylase class-II family. LysA subfamily.</text>
</comment>
<evidence type="ECO:0000313" key="11">
    <source>
        <dbReference type="EMBL" id="KXW58814.1"/>
    </source>
</evidence>
<evidence type="ECO:0000256" key="2">
    <source>
        <dbReference type="ARBA" id="ARBA00022793"/>
    </source>
</evidence>
<feature type="binding site" evidence="5">
    <location>
        <position position="427"/>
    </location>
    <ligand>
        <name>substrate</name>
    </ligand>
</feature>
<comment type="function">
    <text evidence="5">Specifically catalyzes the decarboxylation of meso-diaminopimelate (meso-DAP) to L-lysine.</text>
</comment>
<evidence type="ECO:0000313" key="12">
    <source>
        <dbReference type="Proteomes" id="UP000075653"/>
    </source>
</evidence>
<dbReference type="SUPFAM" id="SSF51419">
    <property type="entry name" value="PLP-binding barrel"/>
    <property type="match status" value="1"/>
</dbReference>
<dbReference type="InterPro" id="IPR009006">
    <property type="entry name" value="Ala_racemase/Decarboxylase_C"/>
</dbReference>
<dbReference type="CDD" id="cd06828">
    <property type="entry name" value="PLPDE_III_DapDC"/>
    <property type="match status" value="1"/>
</dbReference>
<dbReference type="InterPro" id="IPR029066">
    <property type="entry name" value="PLP-binding_barrel"/>
</dbReference>
<dbReference type="PRINTS" id="PR01181">
    <property type="entry name" value="DAPDCRBXLASE"/>
</dbReference>
<dbReference type="InterPro" id="IPR002986">
    <property type="entry name" value="DAP_deCOOHase_LysA"/>
</dbReference>
<keyword evidence="5" id="KW-0028">Amino-acid biosynthesis</keyword>
<dbReference type="Proteomes" id="UP000075653">
    <property type="component" value="Unassembled WGS sequence"/>
</dbReference>
<dbReference type="EMBL" id="LRRD01000009">
    <property type="protein sequence ID" value="KXW58814.1"/>
    <property type="molecule type" value="Genomic_DNA"/>
</dbReference>
<feature type="active site" description="Proton donor" evidence="7">
    <location>
        <position position="426"/>
    </location>
</feature>
<name>A0A149W0Z2_9PROT</name>
<accession>A0A149W0Z2</accession>
<dbReference type="InterPro" id="IPR022653">
    <property type="entry name" value="De-COase2_pyr-phos_BS"/>
</dbReference>
<dbReference type="PANTHER" id="PTHR43727">
    <property type="entry name" value="DIAMINOPIMELATE DECARBOXYLASE"/>
    <property type="match status" value="1"/>
</dbReference>
<feature type="domain" description="Orn/DAP/Arg decarboxylase 2 N-terminal" evidence="10">
    <location>
        <begin position="121"/>
        <end position="361"/>
    </location>
</feature>
<reference evidence="11 12" key="1">
    <citation type="submission" date="2016-01" db="EMBL/GenBank/DDBJ databases">
        <title>Genome sequence of the acidophilic iron oxidising Ferrovum strain Z-31.</title>
        <authorList>
            <person name="Poehlein A."/>
            <person name="Ullrich S.R."/>
            <person name="Schloemann M."/>
            <person name="Muehling M."/>
            <person name="Daniel R."/>
        </authorList>
    </citation>
    <scope>NUCLEOTIDE SEQUENCE [LARGE SCALE GENOMIC DNA]</scope>
    <source>
        <strain evidence="11 12">Z-31</strain>
    </source>
</reference>
<keyword evidence="5 8" id="KW-0457">Lysine biosynthesis</keyword>
<comment type="caution">
    <text evidence="11">The sequence shown here is derived from an EMBL/GenBank/DDBJ whole genome shotgun (WGS) entry which is preliminary data.</text>
</comment>
<proteinExistence type="inferred from homology"/>
<dbReference type="Pfam" id="PF00278">
    <property type="entry name" value="Orn_DAP_Arg_deC"/>
    <property type="match status" value="1"/>
</dbReference>
<dbReference type="PANTHER" id="PTHR43727:SF2">
    <property type="entry name" value="GROUP IV DECARBOXYLASE"/>
    <property type="match status" value="1"/>
</dbReference>
<organism evidence="11 12">
    <name type="scientific">Ferrovum myxofaciens</name>
    <dbReference type="NCBI Taxonomy" id="416213"/>
    <lineage>
        <taxon>Bacteria</taxon>
        <taxon>Pseudomonadati</taxon>
        <taxon>Pseudomonadota</taxon>
        <taxon>Betaproteobacteria</taxon>
        <taxon>Ferrovales</taxon>
        <taxon>Ferrovaceae</taxon>
        <taxon>Ferrovum</taxon>
    </lineage>
</organism>
<keyword evidence="4 5" id="KW-0456">Lyase</keyword>
<evidence type="ECO:0000256" key="6">
    <source>
        <dbReference type="NCBIfam" id="TIGR01048"/>
    </source>
</evidence>
<keyword evidence="3 5" id="KW-0663">Pyridoxal phosphate</keyword>
<evidence type="ECO:0000256" key="4">
    <source>
        <dbReference type="ARBA" id="ARBA00023239"/>
    </source>
</evidence>
<dbReference type="PROSITE" id="PS00878">
    <property type="entry name" value="ODR_DC_2_1"/>
    <property type="match status" value="1"/>
</dbReference>
<dbReference type="FunFam" id="3.20.20.10:FF:000003">
    <property type="entry name" value="Diaminopimelate decarboxylase"/>
    <property type="match status" value="1"/>
</dbReference>
<dbReference type="GO" id="GO:0009089">
    <property type="term" value="P:lysine biosynthetic process via diaminopimelate"/>
    <property type="evidence" value="ECO:0007669"/>
    <property type="project" value="UniProtKB-UniRule"/>
</dbReference>
<feature type="binding site" evidence="5">
    <location>
        <position position="398"/>
    </location>
    <ligand>
        <name>substrate</name>
    </ligand>
</feature>
<feature type="binding site" evidence="5">
    <location>
        <position position="358"/>
    </location>
    <ligand>
        <name>substrate</name>
    </ligand>
</feature>
<dbReference type="Pfam" id="PF02784">
    <property type="entry name" value="Orn_Arg_deC_N"/>
    <property type="match status" value="1"/>
</dbReference>
<dbReference type="GO" id="GO:0008836">
    <property type="term" value="F:diaminopimelate decarboxylase activity"/>
    <property type="evidence" value="ECO:0007669"/>
    <property type="project" value="UniProtKB-UniRule"/>
</dbReference>
<evidence type="ECO:0000256" key="5">
    <source>
        <dbReference type="HAMAP-Rule" id="MF_02120"/>
    </source>
</evidence>
<evidence type="ECO:0000256" key="3">
    <source>
        <dbReference type="ARBA" id="ARBA00022898"/>
    </source>
</evidence>
<keyword evidence="12" id="KW-1185">Reference proteome</keyword>
<feature type="binding site" evidence="5">
    <location>
        <position position="454"/>
    </location>
    <ligand>
        <name>pyridoxal 5'-phosphate</name>
        <dbReference type="ChEBI" id="CHEBI:597326"/>
    </ligand>
</feature>
<dbReference type="PRINTS" id="PR01179">
    <property type="entry name" value="ODADCRBXLASE"/>
</dbReference>
<dbReference type="UniPathway" id="UPA00034">
    <property type="reaction ID" value="UER00027"/>
</dbReference>
<gene>
    <name evidence="5 11" type="primary">lysA</name>
    <name evidence="11" type="ORF">FEMY_05980</name>
</gene>
<dbReference type="NCBIfam" id="TIGR01048">
    <property type="entry name" value="lysA"/>
    <property type="match status" value="1"/>
</dbReference>
<dbReference type="PATRIC" id="fig|1789004.3.peg.597"/>
<dbReference type="STRING" id="1789004.FEMY_05980"/>
<keyword evidence="2 5" id="KW-0210">Decarboxylase</keyword>
<feature type="binding site" evidence="5">
    <location>
        <position position="454"/>
    </location>
    <ligand>
        <name>substrate</name>
    </ligand>
</feature>
<sequence length="496" mass="54254">MLDIVGFALPAPVGVRTQRRALFAARTNAGFSHRASANTVFGTHDPCSCTFGNFSLFSFPQSCRTPKLSLTQIAMSPPLTAFGPYRAPTNDTLMLESVSLNEIAERYGTPCYVYSQSALLQSYQEYRDAFQSFDTLVCYAVKANANLSLLRLLAAQGAGFDIVSGGELFRVLQAGGDPRRIVFSGVAKSEREIDEALKAGILCFNVESAAELQRLSERATRLEMTAPISLRVNPEVDARTHPYIATGLRTSKFGVPATTALALYRKAQKLPHLKIVGIDCHIGSQITTLEPFLEATDKILELVHQLAAEGIPLEHIDLGGGVGICYRDEDPLSLSAYATALKPRFNQFQGRLLFEPGRRIVGNAGLLLTRVEYLKTIPERQLVIVDAGMNDLMRPSLYQAWHEHEIVPVDAPRKTDQKVDIVGPVCESSDVLGTGRTLDVQAGDLLAILSCGAYGASMSSRYNARPLIPEVLVHGSQTTVIRRRETYADLIQHELS</sequence>
<dbReference type="Gene3D" id="2.40.37.10">
    <property type="entry name" value="Lyase, Ornithine Decarboxylase, Chain A, domain 1"/>
    <property type="match status" value="1"/>
</dbReference>
<dbReference type="InterPro" id="IPR022643">
    <property type="entry name" value="De-COase2_C"/>
</dbReference>
<protein>
    <recommendedName>
        <fullName evidence="5 6">Diaminopimelate decarboxylase</fullName>
        <shortName evidence="5">DAP decarboxylase</shortName>
        <shortName evidence="5">DAPDC</shortName>
        <ecNumber evidence="5 6">4.1.1.20</ecNumber>
    </recommendedName>
</protein>
<dbReference type="InterPro" id="IPR000183">
    <property type="entry name" value="Orn/DAP/Arg_de-COase"/>
</dbReference>
<feature type="binding site" evidence="5">
    <location>
        <position position="394"/>
    </location>
    <ligand>
        <name>substrate</name>
    </ligand>
</feature>
<dbReference type="EC" id="4.1.1.20" evidence="5 6"/>
<comment type="catalytic activity">
    <reaction evidence="5 8">
        <text>meso-2,6-diaminopimelate + H(+) = L-lysine + CO2</text>
        <dbReference type="Rhea" id="RHEA:15101"/>
        <dbReference type="ChEBI" id="CHEBI:15378"/>
        <dbReference type="ChEBI" id="CHEBI:16526"/>
        <dbReference type="ChEBI" id="CHEBI:32551"/>
        <dbReference type="ChEBI" id="CHEBI:57791"/>
        <dbReference type="EC" id="4.1.1.20"/>
    </reaction>
</comment>
<comment type="pathway">
    <text evidence="5 8">Amino-acid biosynthesis; L-lysine biosynthesis via DAP pathway; L-lysine from DL-2,6-diaminopimelate: step 1/1.</text>
</comment>
<dbReference type="HAMAP" id="MF_02120">
    <property type="entry name" value="LysA"/>
    <property type="match status" value="1"/>
</dbReference>
<evidence type="ECO:0000259" key="9">
    <source>
        <dbReference type="Pfam" id="PF00278"/>
    </source>
</evidence>